<name>A0AAU9UUQ0_EUPED</name>
<feature type="transmembrane region" description="Helical" evidence="8">
    <location>
        <begin position="168"/>
        <end position="186"/>
    </location>
</feature>
<evidence type="ECO:0000256" key="8">
    <source>
        <dbReference type="SAM" id="Phobius"/>
    </source>
</evidence>
<evidence type="ECO:0000256" key="1">
    <source>
        <dbReference type="ARBA" id="ARBA00004651"/>
    </source>
</evidence>
<dbReference type="InterPro" id="IPR005828">
    <property type="entry name" value="MFS_sugar_transport-like"/>
</dbReference>
<keyword evidence="11" id="KW-1185">Reference proteome</keyword>
<comment type="caution">
    <text evidence="10">The sequence shown here is derived from an EMBL/GenBank/DDBJ whole genome shotgun (WGS) entry which is preliminary data.</text>
</comment>
<dbReference type="Pfam" id="PF00083">
    <property type="entry name" value="Sugar_tr"/>
    <property type="match status" value="1"/>
</dbReference>
<feature type="transmembrane region" description="Helical" evidence="8">
    <location>
        <begin position="111"/>
        <end position="129"/>
    </location>
</feature>
<dbReference type="Proteomes" id="UP001153954">
    <property type="component" value="Unassembled WGS sequence"/>
</dbReference>
<dbReference type="AlphaFoldDB" id="A0AAU9UUQ0"/>
<proteinExistence type="inferred from homology"/>
<dbReference type="PROSITE" id="PS00216">
    <property type="entry name" value="SUGAR_TRANSPORT_1"/>
    <property type="match status" value="1"/>
</dbReference>
<feature type="domain" description="Major facilitator superfamily (MFS) profile" evidence="9">
    <location>
        <begin position="41"/>
        <end position="466"/>
    </location>
</feature>
<keyword evidence="4 8" id="KW-1133">Transmembrane helix</keyword>
<feature type="transmembrane region" description="Helical" evidence="8">
    <location>
        <begin position="135"/>
        <end position="156"/>
    </location>
</feature>
<feature type="transmembrane region" description="Helical" evidence="8">
    <location>
        <begin position="443"/>
        <end position="462"/>
    </location>
</feature>
<dbReference type="InterPro" id="IPR003663">
    <property type="entry name" value="Sugar/inositol_transpt"/>
</dbReference>
<reference evidence="10" key="1">
    <citation type="submission" date="2022-03" db="EMBL/GenBank/DDBJ databases">
        <authorList>
            <person name="Tunstrom K."/>
        </authorList>
    </citation>
    <scope>NUCLEOTIDE SEQUENCE</scope>
</reference>
<dbReference type="InterPro" id="IPR036259">
    <property type="entry name" value="MFS_trans_sf"/>
</dbReference>
<dbReference type="GO" id="GO:0022857">
    <property type="term" value="F:transmembrane transporter activity"/>
    <property type="evidence" value="ECO:0007669"/>
    <property type="project" value="InterPro"/>
</dbReference>
<dbReference type="PROSITE" id="PS50850">
    <property type="entry name" value="MFS"/>
    <property type="match status" value="1"/>
</dbReference>
<evidence type="ECO:0000313" key="11">
    <source>
        <dbReference type="Proteomes" id="UP001153954"/>
    </source>
</evidence>
<organism evidence="10 11">
    <name type="scientific">Euphydryas editha</name>
    <name type="common">Edith's checkerspot</name>
    <dbReference type="NCBI Taxonomy" id="104508"/>
    <lineage>
        <taxon>Eukaryota</taxon>
        <taxon>Metazoa</taxon>
        <taxon>Ecdysozoa</taxon>
        <taxon>Arthropoda</taxon>
        <taxon>Hexapoda</taxon>
        <taxon>Insecta</taxon>
        <taxon>Pterygota</taxon>
        <taxon>Neoptera</taxon>
        <taxon>Endopterygota</taxon>
        <taxon>Lepidoptera</taxon>
        <taxon>Glossata</taxon>
        <taxon>Ditrysia</taxon>
        <taxon>Papilionoidea</taxon>
        <taxon>Nymphalidae</taxon>
        <taxon>Nymphalinae</taxon>
        <taxon>Euphydryas</taxon>
    </lineage>
</organism>
<feature type="transmembrane region" description="Helical" evidence="8">
    <location>
        <begin position="82"/>
        <end position="102"/>
    </location>
</feature>
<dbReference type="InterPro" id="IPR020846">
    <property type="entry name" value="MFS_dom"/>
</dbReference>
<feature type="transmembrane region" description="Helical" evidence="8">
    <location>
        <begin position="341"/>
        <end position="362"/>
    </location>
</feature>
<dbReference type="SUPFAM" id="SSF103473">
    <property type="entry name" value="MFS general substrate transporter"/>
    <property type="match status" value="1"/>
</dbReference>
<evidence type="ECO:0000256" key="6">
    <source>
        <dbReference type="ARBA" id="ARBA00023180"/>
    </source>
</evidence>
<keyword evidence="3 8" id="KW-0812">Transmembrane</keyword>
<evidence type="ECO:0000256" key="2">
    <source>
        <dbReference type="ARBA" id="ARBA00022475"/>
    </source>
</evidence>
<feature type="transmembrane region" description="Helical" evidence="8">
    <location>
        <begin position="192"/>
        <end position="213"/>
    </location>
</feature>
<dbReference type="PROSITE" id="PS00217">
    <property type="entry name" value="SUGAR_TRANSPORT_2"/>
    <property type="match status" value="1"/>
</dbReference>
<protein>
    <recommendedName>
        <fullName evidence="9">Major facilitator superfamily (MFS) profile domain-containing protein</fullName>
    </recommendedName>
</protein>
<dbReference type="InterPro" id="IPR050549">
    <property type="entry name" value="MFS_Trehalose_Transporter"/>
</dbReference>
<gene>
    <name evidence="10" type="ORF">EEDITHA_LOCUS17316</name>
</gene>
<evidence type="ECO:0000256" key="7">
    <source>
        <dbReference type="ARBA" id="ARBA00024348"/>
    </source>
</evidence>
<evidence type="ECO:0000256" key="3">
    <source>
        <dbReference type="ARBA" id="ARBA00022692"/>
    </source>
</evidence>
<dbReference type="Gene3D" id="1.20.1250.20">
    <property type="entry name" value="MFS general substrate transporter like domains"/>
    <property type="match status" value="1"/>
</dbReference>
<feature type="transmembrane region" description="Helical" evidence="8">
    <location>
        <begin position="412"/>
        <end position="431"/>
    </location>
</feature>
<keyword evidence="2" id="KW-1003">Cell membrane</keyword>
<evidence type="ECO:0000256" key="4">
    <source>
        <dbReference type="ARBA" id="ARBA00022989"/>
    </source>
</evidence>
<dbReference type="PANTHER" id="PTHR48021">
    <property type="match status" value="1"/>
</dbReference>
<accession>A0AAU9UUQ0</accession>
<dbReference type="InterPro" id="IPR005829">
    <property type="entry name" value="Sugar_transporter_CS"/>
</dbReference>
<keyword evidence="5 8" id="KW-0472">Membrane</keyword>
<evidence type="ECO:0000259" key="9">
    <source>
        <dbReference type="PROSITE" id="PS50850"/>
    </source>
</evidence>
<evidence type="ECO:0000256" key="5">
    <source>
        <dbReference type="ARBA" id="ARBA00023136"/>
    </source>
</evidence>
<dbReference type="PRINTS" id="PR00171">
    <property type="entry name" value="SUGRTRNSPORT"/>
</dbReference>
<comment type="subcellular location">
    <subcellularLocation>
        <location evidence="1">Cell membrane</location>
        <topology evidence="1">Multi-pass membrane protein</topology>
    </subcellularLocation>
</comment>
<feature type="transmembrane region" description="Helical" evidence="8">
    <location>
        <begin position="374"/>
        <end position="400"/>
    </location>
</feature>
<evidence type="ECO:0000313" key="10">
    <source>
        <dbReference type="EMBL" id="CAH2102731.1"/>
    </source>
</evidence>
<dbReference type="GO" id="GO:0005886">
    <property type="term" value="C:plasma membrane"/>
    <property type="evidence" value="ECO:0007669"/>
    <property type="project" value="UniProtKB-SubCell"/>
</dbReference>
<dbReference type="FunFam" id="1.20.1250.20:FF:000055">
    <property type="entry name" value="Facilitated trehalose transporter Tret1-2 homolog"/>
    <property type="match status" value="1"/>
</dbReference>
<dbReference type="EMBL" id="CAKOGL010000025">
    <property type="protein sequence ID" value="CAH2102731.1"/>
    <property type="molecule type" value="Genomic_DNA"/>
</dbReference>
<keyword evidence="6" id="KW-0325">Glycoprotein</keyword>
<comment type="similarity">
    <text evidence="7">Belongs to the major facilitator superfamily. Sugar transporter (TC 2.A.1.1) family. Trehalose transporter subfamily.</text>
</comment>
<sequence length="499" mass="54895">MSNTRKCKRKTTEKKTQIQRFMYNCLKYVTLIIDNTDGYSNIPVTTLITAAAGTTVGWTSPTLPILQAKDSPIETSPDQSSWIVSLMILFSAISPIPASYLADRIGTKKTLLLAAIPYIIGWILVMLASNVPTIYAARLVSGLGYGIAYTAAPMYLGEIASNKVRGAMATLITVMSKLGILSQYCIGPYVSMIGLASFNISIPILFVVIFSTMPESPFYYIKTGDTNRAEMSLKQLRGKYYINEELESMSHLVNENMKDKSRWKDLFIVGGNRKGLIILFGIYFTQQFCGSTAIISYAQQIFGAAEGGLGAKESCILFGTVQLLTSAISSQLVDRLGRKPLLLISSCGVGLANIIIGAYFFMKFENNDLVTSLKFIPVVVIPIFIFSYTIGLATVPFAITSEIFPTNIKSKATCVIQIFVALMTFAVTKLYQVIADSLGNYVAFWGFGLLSIGGVIFILILLPETKGQSFAAIQERLYSNEKVKYEKRDDHMDSVSRII</sequence>
<dbReference type="PANTHER" id="PTHR48021:SF46">
    <property type="entry name" value="MAJOR FACILITATOR SUPERFAMILY (MFS) PROFILE DOMAIN-CONTAINING PROTEIN"/>
    <property type="match status" value="1"/>
</dbReference>